<keyword evidence="3" id="KW-0812">Transmembrane</keyword>
<dbReference type="Pfam" id="PF00754">
    <property type="entry name" value="F5_F8_type_C"/>
    <property type="match status" value="1"/>
</dbReference>
<dbReference type="HOGENOM" id="CLU_002926_3_1_9"/>
<feature type="compositionally biased region" description="Polar residues" evidence="2">
    <location>
        <begin position="60"/>
        <end position="72"/>
    </location>
</feature>
<evidence type="ECO:0000256" key="2">
    <source>
        <dbReference type="SAM" id="MobiDB-lite"/>
    </source>
</evidence>
<dbReference type="eggNOG" id="COG1196">
    <property type="taxonomic scope" value="Bacteria"/>
</dbReference>
<feature type="domain" description="F5/8 type C" evidence="4">
    <location>
        <begin position="40"/>
        <end position="197"/>
    </location>
</feature>
<dbReference type="Gene3D" id="2.60.120.260">
    <property type="entry name" value="Galactose-binding domain-like"/>
    <property type="match status" value="3"/>
</dbReference>
<keyword evidence="3" id="KW-0472">Membrane</keyword>
<dbReference type="InterPro" id="IPR035396">
    <property type="entry name" value="Bac_rhamnosid6H"/>
</dbReference>
<dbReference type="GO" id="GO:0005975">
    <property type="term" value="P:carbohydrate metabolic process"/>
    <property type="evidence" value="ECO:0007669"/>
    <property type="project" value="InterPro"/>
</dbReference>
<keyword evidence="6" id="KW-1185">Reference proteome</keyword>
<gene>
    <name evidence="5" type="ORF">CLOSTMETH_03558</name>
</gene>
<dbReference type="InterPro" id="IPR000421">
    <property type="entry name" value="FA58C"/>
</dbReference>
<dbReference type="Gene3D" id="1.50.10.10">
    <property type="match status" value="1"/>
</dbReference>
<dbReference type="SUPFAM" id="SSF49785">
    <property type="entry name" value="Galactose-binding domain-like"/>
    <property type="match status" value="3"/>
</dbReference>
<protein>
    <submittedName>
        <fullName evidence="5">F5/8 type C domain protein</fullName>
    </submittedName>
</protein>
<dbReference type="InterPro" id="IPR035398">
    <property type="entry name" value="Bac_rhamnosid_C"/>
</dbReference>
<dbReference type="Gene3D" id="1.20.1270.90">
    <property type="entry name" value="AF1782-like"/>
    <property type="match status" value="2"/>
</dbReference>
<evidence type="ECO:0000259" key="4">
    <source>
        <dbReference type="PROSITE" id="PS50022"/>
    </source>
</evidence>
<feature type="region of interest" description="Disordered" evidence="2">
    <location>
        <begin position="44"/>
        <end position="72"/>
    </location>
</feature>
<dbReference type="PANTHER" id="PTHR34987:SF2">
    <property type="entry name" value="B, PUTATIVE (AFU_ORTHOLOGUE AFUA_7G05040)-RELATED"/>
    <property type="match status" value="1"/>
</dbReference>
<evidence type="ECO:0000256" key="1">
    <source>
        <dbReference type="ARBA" id="ARBA00023295"/>
    </source>
</evidence>
<dbReference type="SUPFAM" id="SSF48208">
    <property type="entry name" value="Six-hairpin glycosidases"/>
    <property type="match status" value="1"/>
</dbReference>
<dbReference type="eggNOG" id="COG3408">
    <property type="taxonomic scope" value="Bacteria"/>
</dbReference>
<dbReference type="InterPro" id="IPR044060">
    <property type="entry name" value="Bacterial_rp_domain"/>
</dbReference>
<keyword evidence="3" id="KW-1133">Transmembrane helix</keyword>
<proteinExistence type="predicted"/>
<reference evidence="5 6" key="1">
    <citation type="submission" date="2009-01" db="EMBL/GenBank/DDBJ databases">
        <authorList>
            <person name="Fulton L."/>
            <person name="Clifton S."/>
            <person name="Fulton B."/>
            <person name="Xu J."/>
            <person name="Minx P."/>
            <person name="Pepin K.H."/>
            <person name="Johnson M."/>
            <person name="Bhonagiri V."/>
            <person name="Nash W.E."/>
            <person name="Mardis E.R."/>
            <person name="Wilson R.K."/>
        </authorList>
    </citation>
    <scope>NUCLEOTIDE SEQUENCE [LARGE SCALE GENOMIC DNA]</scope>
    <source>
        <strain evidence="5 6">DSM 5476</strain>
    </source>
</reference>
<evidence type="ECO:0000313" key="6">
    <source>
        <dbReference type="Proteomes" id="UP000003340"/>
    </source>
</evidence>
<dbReference type="PROSITE" id="PS50022">
    <property type="entry name" value="FA58C_3"/>
    <property type="match status" value="2"/>
</dbReference>
<organism evidence="5 6">
    <name type="scientific">[Clostridium] methylpentosum DSM 5476</name>
    <dbReference type="NCBI Taxonomy" id="537013"/>
    <lineage>
        <taxon>Bacteria</taxon>
        <taxon>Bacillati</taxon>
        <taxon>Bacillota</taxon>
        <taxon>Clostridia</taxon>
        <taxon>Eubacteriales</taxon>
        <taxon>Oscillospiraceae</taxon>
        <taxon>Oscillospiraceae incertae sedis</taxon>
    </lineage>
</organism>
<name>C0EI63_9FIRM</name>
<comment type="caution">
    <text evidence="5">The sequence shown here is derived from an EMBL/GenBank/DDBJ whole genome shotgun (WGS) entry which is preliminary data.</text>
</comment>
<dbReference type="STRING" id="537013.CLOSTMETH_03558"/>
<evidence type="ECO:0000313" key="5">
    <source>
        <dbReference type="EMBL" id="EEG28871.1"/>
    </source>
</evidence>
<dbReference type="Gene3D" id="1.20.1270.70">
    <property type="entry name" value="Designed single chain three-helix bundle"/>
    <property type="match status" value="3"/>
</dbReference>
<dbReference type="Pfam" id="PF17390">
    <property type="entry name" value="Bac_rhamnosid_C"/>
    <property type="match status" value="1"/>
</dbReference>
<dbReference type="Gene3D" id="2.60.420.10">
    <property type="entry name" value="Maltose phosphorylase, domain 3"/>
    <property type="match status" value="1"/>
</dbReference>
<dbReference type="EMBL" id="ACEC01000124">
    <property type="protein sequence ID" value="EEG28871.1"/>
    <property type="molecule type" value="Genomic_DNA"/>
</dbReference>
<keyword evidence="1" id="KW-0378">Hydrolase</keyword>
<dbReference type="InterPro" id="IPR012341">
    <property type="entry name" value="6hp_glycosidase-like_sf"/>
</dbReference>
<dbReference type="PANTHER" id="PTHR34987">
    <property type="entry name" value="C, PUTATIVE (AFU_ORTHOLOGUE AFUA_3G02880)-RELATED"/>
    <property type="match status" value="1"/>
</dbReference>
<dbReference type="InterPro" id="IPR008928">
    <property type="entry name" value="6-hairpin_glycosidase_sf"/>
</dbReference>
<dbReference type="Proteomes" id="UP000003340">
    <property type="component" value="Unassembled WGS sequence"/>
</dbReference>
<dbReference type="eggNOG" id="COG3291">
    <property type="taxonomic scope" value="Bacteria"/>
</dbReference>
<dbReference type="InterPro" id="IPR008979">
    <property type="entry name" value="Galactose-bd-like_sf"/>
</dbReference>
<dbReference type="Pfam" id="PF17389">
    <property type="entry name" value="Bac_rhamnosid6H"/>
    <property type="match status" value="1"/>
</dbReference>
<dbReference type="InterPro" id="IPR013737">
    <property type="entry name" value="Bac_rhamnosid_N"/>
</dbReference>
<feature type="domain" description="F5/8 type C" evidence="4">
    <location>
        <begin position="1099"/>
        <end position="1259"/>
    </location>
</feature>
<accession>C0EI63</accession>
<feature type="transmembrane region" description="Helical" evidence="3">
    <location>
        <begin position="1574"/>
        <end position="1592"/>
    </location>
</feature>
<reference evidence="5 6" key="2">
    <citation type="submission" date="2009-02" db="EMBL/GenBank/DDBJ databases">
        <title>Draft genome sequence of Clostridium methylpentosum (DSM 5476).</title>
        <authorList>
            <person name="Sudarsanam P."/>
            <person name="Ley R."/>
            <person name="Guruge J."/>
            <person name="Turnbaugh P.J."/>
            <person name="Mahowald M."/>
            <person name="Liep D."/>
            <person name="Gordon J."/>
        </authorList>
    </citation>
    <scope>NUCLEOTIDE SEQUENCE [LARGE SCALE GENOMIC DNA]</scope>
    <source>
        <strain evidence="5 6">DSM 5476</strain>
    </source>
</reference>
<dbReference type="Pfam" id="PF18998">
    <property type="entry name" value="Flg_new_2"/>
    <property type="match status" value="1"/>
</dbReference>
<keyword evidence="1" id="KW-0326">Glycosidase</keyword>
<dbReference type="GO" id="GO:0016798">
    <property type="term" value="F:hydrolase activity, acting on glycosyl bonds"/>
    <property type="evidence" value="ECO:0007669"/>
    <property type="project" value="UniProtKB-KW"/>
</dbReference>
<feature type="compositionally biased region" description="Low complexity" evidence="2">
    <location>
        <begin position="45"/>
        <end position="59"/>
    </location>
</feature>
<evidence type="ECO:0000256" key="3">
    <source>
        <dbReference type="SAM" id="Phobius"/>
    </source>
</evidence>
<sequence length="1598" mass="175311">MTQIKGGNEVLKRSLSAVLALLLALSVLTGLTISAQGEPYQPRNAALASGGASASTSSSHPPDSNPLSFQPVNTIDGVRNTGLFWNDNTANTYPDWVEITFPRREIIDTINVFTVGDDVGASMPDLNTTFTLYGIRNFELQYDDGGSWVTIPGTQTENNNHVWNQFTFEPVTTTKIRLIITGGGDFSRVSEIEAFTCAPSPDGEPEPPAKDAAFDDAQWMWQSATGPANTWMCFKKTFSLDQLPESAVASIAVDSKYYLWVNGQLAVFEGGLNRGPEASKGYYDAVDIASYLKEGENDIAVLVWYWGNQGRNNVDSGGGGLLFSADLDGERINSDASWKMQLHPAYGGTTGEQPAYLYGGYNIGFDARKDFAEDWTQPGFDTSDWGAPVLKGTVGSQPWGQLEKRPIPQWKYSGILSYTNEILRDGDKVVMNLPYGAQVTPYFKVNAPAGTVIDVRSDRYATTGGPGDGHNLYRGHRTEYTTKEGVQEFEALDWMFAEQIIYTIPEDVEILELGYRESGCDVELVPVIETDDSFYNTLAQKAQRTLYACMRDNFMDCPDRERGQWIGDVSSQAPQVFYALDSSGAVFLRKSIDNFIRNRKGDVIVGNVPGVHWDELPSQSLNAISTEGTVMQYYQFTGDASIFELTYEPVRNYLKLWTFNEDGSLINRHGGWEWYDHGSGIDNAVNGTCWYYMALKAAVEMAQMTGHEEDIPWFTEKMEGISNTFETLFWKGDGYRSGSLNDDRANALAVLSGLADPAHYPQISEVLRNVQQATPYMEGYVLESLFVMGYPEQAMERMKQRYAVLVESENSTLWEDFSGVGTKNHAWSGGPLTLLNKYVAGVYPTTPGYDTYRVTPNLCGLHSVCVEVPSVKGTIGLEISASDDSLTMQLTSPEDTVAQVAVPRFGTRNTRVMINGETAFEDGVGTVASYRGNDEQYIYFDLVPGSYTIAADVKAEQKESYTLRVGASEGGGIWVNGQEVELPYSAAFAAGEQVELRAVPNEDKQFAGFTGSFVSSSDTLTLTMEADYTFVASFEDLDWEQLKKPLQQEVSACAALQQNKFTPFSWDKLQAALQSANEVLQMDQPTRAEVEQALEALRSARQALATAKDVNLALNTQVTASSVAGAPQFYPDKLVDGIVAGAPSTSNCWSSDASTAIDHTEWVQIDLGSEMRFDEFLIYPRIEGAATGYGFPKDFFIAVSADGENWTTVVEETQYPYVGETPQTFSFDQVSARYIRFTGTSLNSNPGDNNSYRMQIAEFEVFRRTDVDLKPADKTILNKVIARAQELRTGEEYANAIELVQQSFDAALAKAVEVSGDPAATEADVNAAWVALMTEIHKLGIQMGDKQALAECYEFYSALDLSEYVDGPEKDAFVAALSHAEQVLEDRNAVQSEVDAAQAALVEAADALVKLADKSMLQKVVDQVSDYRQEDFAKGWADFEAALTEAQTILAQQDATQKQVDDALSRLIDGMLGLRYRADKKLLTTLIHAAESIDLDGYTSASVETFERALNEARAVLENGALSTDEQEVVDRAVSDLTEAVEGLVSESDMSRFLTVGQDGTIQTSGGSAKTGETLPAACAVVLLLAAGLCVSSRRKKK</sequence>
<dbReference type="Pfam" id="PF07554">
    <property type="entry name" value="FIVAR"/>
    <property type="match status" value="5"/>
</dbReference>
<dbReference type="Pfam" id="PF08531">
    <property type="entry name" value="Bac_rhamnosid_N"/>
    <property type="match status" value="1"/>
</dbReference>